<dbReference type="Proteomes" id="UP000014568">
    <property type="component" value="Unassembled WGS sequence"/>
</dbReference>
<sequence>MDGLKYPVFKTYMVQYIMQQPWKVRLHIAERAEKTIFFKLANQIIQEILSGRLLHGTRLPGSRTLADELGINRKTVQLVYEDLEAQGWLVSKARQGTFVSEHLPDLKSESKTSSTYALLEKTEPSMQQRQEPVIKNDGIPDTRLIPYELFSRAYRRALIRVTRQQIMGYGDPQGSLELRQALLNMLSMERFIRASLDHICVVRGSQMGIFLAARILAKQRPKGQVIIVEQWSYPPAVETFLSNHYQVIQVRLDQNGLDTEHLAELLEIHNVAAVYTTPHHQYPTTVSMSMDRRLKLLELSKAFDFYIIEDDYDHEFHYDSRPIPPLISLPSSEKVIHIGSLSKVFAPSLRVGYVVADLNTIQAMCQDILLIDKQGNSITELAIAELMQQGEIKRHTRKMRKVYQGRRDFAVQLFQQTFQDNVEFMTPAGGMALWVKFNFSYQPHYTELLMSLHIDSEYSFGSKPQKASLPYFYIRFGFAALSEIEMTQIIEQLYQGFNHVHV</sequence>
<dbReference type="InterPro" id="IPR036390">
    <property type="entry name" value="WH_DNA-bd_sf"/>
</dbReference>
<keyword evidence="4" id="KW-0238">DNA-binding</keyword>
<dbReference type="InterPro" id="IPR004839">
    <property type="entry name" value="Aminotransferase_I/II_large"/>
</dbReference>
<dbReference type="PANTHER" id="PTHR46577">
    <property type="entry name" value="HTH-TYPE TRANSCRIPTIONAL REGULATORY PROTEIN GABR"/>
    <property type="match status" value="1"/>
</dbReference>
<name>S3P5X4_9GAMM</name>
<comment type="similarity">
    <text evidence="1">In the C-terminal section; belongs to the class-I pyridoxal-phosphate-dependent aminotransferase family.</text>
</comment>
<dbReference type="InterPro" id="IPR051446">
    <property type="entry name" value="HTH_trans_reg/aminotransferase"/>
</dbReference>
<dbReference type="CDD" id="cd07377">
    <property type="entry name" value="WHTH_GntR"/>
    <property type="match status" value="1"/>
</dbReference>
<dbReference type="Gene3D" id="3.40.640.10">
    <property type="entry name" value="Type I PLP-dependent aspartate aminotransferase-like (Major domain)"/>
    <property type="match status" value="1"/>
</dbReference>
<gene>
    <name evidence="7" type="ORF">F945_00149</name>
</gene>
<dbReference type="PROSITE" id="PS50949">
    <property type="entry name" value="HTH_GNTR"/>
    <property type="match status" value="1"/>
</dbReference>
<keyword evidence="5" id="KW-0804">Transcription</keyword>
<dbReference type="InterPro" id="IPR015424">
    <property type="entry name" value="PyrdxlP-dep_Trfase"/>
</dbReference>
<dbReference type="GO" id="GO:0030170">
    <property type="term" value="F:pyridoxal phosphate binding"/>
    <property type="evidence" value="ECO:0007669"/>
    <property type="project" value="InterPro"/>
</dbReference>
<keyword evidence="3" id="KW-0805">Transcription regulation</keyword>
<dbReference type="STRING" id="632955.GCA_000829675_02724"/>
<evidence type="ECO:0000256" key="4">
    <source>
        <dbReference type="ARBA" id="ARBA00023125"/>
    </source>
</evidence>
<feature type="domain" description="HTH gntR-type" evidence="6">
    <location>
        <begin position="34"/>
        <end position="102"/>
    </location>
</feature>
<dbReference type="InterPro" id="IPR015421">
    <property type="entry name" value="PyrdxlP-dep_Trfase_major"/>
</dbReference>
<evidence type="ECO:0000313" key="8">
    <source>
        <dbReference type="Proteomes" id="UP000014568"/>
    </source>
</evidence>
<dbReference type="GO" id="GO:0008483">
    <property type="term" value="F:transaminase activity"/>
    <property type="evidence" value="ECO:0007669"/>
    <property type="project" value="UniProtKB-KW"/>
</dbReference>
<evidence type="ECO:0000259" key="6">
    <source>
        <dbReference type="PROSITE" id="PS50949"/>
    </source>
</evidence>
<accession>S3P5X4</accession>
<dbReference type="AlphaFoldDB" id="S3P5X4"/>
<dbReference type="InterPro" id="IPR000524">
    <property type="entry name" value="Tscrpt_reg_HTH_GntR"/>
</dbReference>
<dbReference type="PANTHER" id="PTHR46577:SF1">
    <property type="entry name" value="HTH-TYPE TRANSCRIPTIONAL REGULATORY PROTEIN GABR"/>
    <property type="match status" value="1"/>
</dbReference>
<dbReference type="eggNOG" id="COG1167">
    <property type="taxonomic scope" value="Bacteria"/>
</dbReference>
<keyword evidence="7" id="KW-0808">Transferase</keyword>
<keyword evidence="7" id="KW-0032">Aminotransferase</keyword>
<dbReference type="GO" id="GO:0003700">
    <property type="term" value="F:DNA-binding transcription factor activity"/>
    <property type="evidence" value="ECO:0007669"/>
    <property type="project" value="InterPro"/>
</dbReference>
<dbReference type="PRINTS" id="PR00035">
    <property type="entry name" value="HTHGNTR"/>
</dbReference>
<evidence type="ECO:0000313" key="7">
    <source>
        <dbReference type="EMBL" id="EPF81814.1"/>
    </source>
</evidence>
<dbReference type="HOGENOM" id="CLU_017584_0_1_6"/>
<evidence type="ECO:0000256" key="1">
    <source>
        <dbReference type="ARBA" id="ARBA00005384"/>
    </source>
</evidence>
<evidence type="ECO:0000256" key="2">
    <source>
        <dbReference type="ARBA" id="ARBA00022898"/>
    </source>
</evidence>
<dbReference type="GO" id="GO:0003677">
    <property type="term" value="F:DNA binding"/>
    <property type="evidence" value="ECO:0007669"/>
    <property type="project" value="UniProtKB-KW"/>
</dbReference>
<dbReference type="CDD" id="cd00609">
    <property type="entry name" value="AAT_like"/>
    <property type="match status" value="1"/>
</dbReference>
<dbReference type="Gene3D" id="1.10.10.10">
    <property type="entry name" value="Winged helix-like DNA-binding domain superfamily/Winged helix DNA-binding domain"/>
    <property type="match status" value="1"/>
</dbReference>
<keyword evidence="8" id="KW-1185">Reference proteome</keyword>
<dbReference type="InterPro" id="IPR036388">
    <property type="entry name" value="WH-like_DNA-bd_sf"/>
</dbReference>
<dbReference type="Pfam" id="PF00392">
    <property type="entry name" value="GntR"/>
    <property type="match status" value="1"/>
</dbReference>
<comment type="caution">
    <text evidence="7">The sequence shown here is derived from an EMBL/GenBank/DDBJ whole genome shotgun (WGS) entry which is preliminary data.</text>
</comment>
<dbReference type="SMART" id="SM00345">
    <property type="entry name" value="HTH_GNTR"/>
    <property type="match status" value="1"/>
</dbReference>
<keyword evidence="2" id="KW-0663">Pyridoxal phosphate</keyword>
<dbReference type="SUPFAM" id="SSF46785">
    <property type="entry name" value="Winged helix' DNA-binding domain"/>
    <property type="match status" value="1"/>
</dbReference>
<organism evidence="7 8">
    <name type="scientific">Acinetobacter rudis CIP 110305</name>
    <dbReference type="NCBI Taxonomy" id="421052"/>
    <lineage>
        <taxon>Bacteria</taxon>
        <taxon>Pseudomonadati</taxon>
        <taxon>Pseudomonadota</taxon>
        <taxon>Gammaproteobacteria</taxon>
        <taxon>Moraxellales</taxon>
        <taxon>Moraxellaceae</taxon>
        <taxon>Acinetobacter</taxon>
    </lineage>
</organism>
<dbReference type="Pfam" id="PF00155">
    <property type="entry name" value="Aminotran_1_2"/>
    <property type="match status" value="1"/>
</dbReference>
<reference evidence="7 8" key="1">
    <citation type="submission" date="2013-06" db="EMBL/GenBank/DDBJ databases">
        <title>The Genome Sequence of Acinetobacter rudis CIP 110305.</title>
        <authorList>
            <consortium name="The Broad Institute Genome Sequencing Platform"/>
            <consortium name="The Broad Institute Genome Sequencing Center for Infectious Disease"/>
            <person name="Cerqueira G."/>
            <person name="Feldgarden M."/>
            <person name="Courvalin P."/>
            <person name="Perichon B."/>
            <person name="Grillot-Courvalin C."/>
            <person name="Clermont D."/>
            <person name="Rocha E."/>
            <person name="Yoon E.-J."/>
            <person name="Nemec A."/>
            <person name="Young S.K."/>
            <person name="Zeng Q."/>
            <person name="Gargeya S."/>
            <person name="Fitzgerald M."/>
            <person name="Abouelleil A."/>
            <person name="Alvarado L."/>
            <person name="Berlin A.M."/>
            <person name="Chapman S.B."/>
            <person name="Dewar J."/>
            <person name="Goldberg J."/>
            <person name="Griggs A."/>
            <person name="Gujja S."/>
            <person name="Hansen M."/>
            <person name="Howarth C."/>
            <person name="Imamovic A."/>
            <person name="Larimer J."/>
            <person name="McCowan C."/>
            <person name="Murphy C."/>
            <person name="Pearson M."/>
            <person name="Priest M."/>
            <person name="Roberts A."/>
            <person name="Saif S."/>
            <person name="Shea T."/>
            <person name="Sykes S."/>
            <person name="Wortman J."/>
            <person name="Nusbaum C."/>
            <person name="Birren B."/>
        </authorList>
    </citation>
    <scope>NUCLEOTIDE SEQUENCE [LARGE SCALE GENOMIC DNA]</scope>
    <source>
        <strain evidence="7 8">CIP 110305</strain>
    </source>
</reference>
<proteinExistence type="inferred from homology"/>
<dbReference type="EMBL" id="ATGI01000001">
    <property type="protein sequence ID" value="EPF81814.1"/>
    <property type="molecule type" value="Genomic_DNA"/>
</dbReference>
<evidence type="ECO:0000256" key="5">
    <source>
        <dbReference type="ARBA" id="ARBA00023163"/>
    </source>
</evidence>
<dbReference type="SUPFAM" id="SSF53383">
    <property type="entry name" value="PLP-dependent transferases"/>
    <property type="match status" value="1"/>
</dbReference>
<protein>
    <submittedName>
        <fullName evidence="7">GntR family transcriptional regulator/MocR family aminotransferase</fullName>
    </submittedName>
</protein>
<evidence type="ECO:0000256" key="3">
    <source>
        <dbReference type="ARBA" id="ARBA00023015"/>
    </source>
</evidence>
<dbReference type="PATRIC" id="fig|421052.3.peg.148"/>